<gene>
    <name evidence="2" type="ORF">PPENT_87.1.T0150378</name>
</gene>
<proteinExistence type="predicted"/>
<evidence type="ECO:0000313" key="2">
    <source>
        <dbReference type="EMBL" id="CAD8146503.1"/>
    </source>
</evidence>
<keyword evidence="1" id="KW-0472">Membrane</keyword>
<reference evidence="2" key="1">
    <citation type="submission" date="2021-01" db="EMBL/GenBank/DDBJ databases">
        <authorList>
            <consortium name="Genoscope - CEA"/>
            <person name="William W."/>
        </authorList>
    </citation>
    <scope>NUCLEOTIDE SEQUENCE</scope>
</reference>
<dbReference type="Proteomes" id="UP000689195">
    <property type="component" value="Unassembled WGS sequence"/>
</dbReference>
<dbReference type="AlphaFoldDB" id="A0A8S1T2E7"/>
<dbReference type="EMBL" id="CAJJDO010000015">
    <property type="protein sequence ID" value="CAD8146503.1"/>
    <property type="molecule type" value="Genomic_DNA"/>
</dbReference>
<protein>
    <recommendedName>
        <fullName evidence="4">Transmembrane protein</fullName>
    </recommendedName>
</protein>
<keyword evidence="3" id="KW-1185">Reference proteome</keyword>
<comment type="caution">
    <text evidence="2">The sequence shown here is derived from an EMBL/GenBank/DDBJ whole genome shotgun (WGS) entry which is preliminary data.</text>
</comment>
<keyword evidence="1" id="KW-1133">Transmembrane helix</keyword>
<sequence>MKQIPLQIQKNSKMYMINRIMKLIGGRILMLIHQQLLLWSIEIEITCYTYDILIINKMNGILSQQSLRYYGSKNQFGLIKLEQILKYKIFSYQESFYQNYNQFLKDQVNKEFQVFLRVRNWNGLLNNKFLVEIFLFQMYFKKQKFIQILYASLVGMVIDVFINQLILIQSKMIYQNRLPNQELIYIKS</sequence>
<evidence type="ECO:0008006" key="4">
    <source>
        <dbReference type="Google" id="ProtNLM"/>
    </source>
</evidence>
<evidence type="ECO:0000313" key="3">
    <source>
        <dbReference type="Proteomes" id="UP000689195"/>
    </source>
</evidence>
<keyword evidence="1" id="KW-0812">Transmembrane</keyword>
<feature type="transmembrane region" description="Helical" evidence="1">
    <location>
        <begin position="145"/>
        <end position="168"/>
    </location>
</feature>
<name>A0A8S1T2E7_9CILI</name>
<organism evidence="2 3">
    <name type="scientific">Paramecium pentaurelia</name>
    <dbReference type="NCBI Taxonomy" id="43138"/>
    <lineage>
        <taxon>Eukaryota</taxon>
        <taxon>Sar</taxon>
        <taxon>Alveolata</taxon>
        <taxon>Ciliophora</taxon>
        <taxon>Intramacronucleata</taxon>
        <taxon>Oligohymenophorea</taxon>
        <taxon>Peniculida</taxon>
        <taxon>Parameciidae</taxon>
        <taxon>Paramecium</taxon>
    </lineage>
</organism>
<accession>A0A8S1T2E7</accession>
<evidence type="ECO:0000256" key="1">
    <source>
        <dbReference type="SAM" id="Phobius"/>
    </source>
</evidence>